<dbReference type="InterPro" id="IPR043128">
    <property type="entry name" value="Rev_trsase/Diguanyl_cyclase"/>
</dbReference>
<evidence type="ECO:0000313" key="1">
    <source>
        <dbReference type="EMBL" id="CAB4011861.1"/>
    </source>
</evidence>
<dbReference type="SUPFAM" id="SSF56672">
    <property type="entry name" value="DNA/RNA polymerases"/>
    <property type="match status" value="1"/>
</dbReference>
<protein>
    <submittedName>
        <fullName evidence="1">Uncharacterized protein</fullName>
    </submittedName>
</protein>
<dbReference type="PANTHER" id="PTHR37984">
    <property type="entry name" value="PROTEIN CBG26694"/>
    <property type="match status" value="1"/>
</dbReference>
<sequence length="147" mass="17114">MKESGALRVCIDPKPLNEALKGERYQISVIDDLLPDLSEARVFSKVDLASAFWHLELDEYEIFQKRLNQELLRLEGVRCIADDILVYGTNWKDHDQNFYRLLERCKEKSIKLTKDKLKFKCKEVSVHGYLRTNEGLKVDPGKVKAIM</sequence>
<dbReference type="OrthoDB" id="5982854at2759"/>
<dbReference type="PANTHER" id="PTHR37984:SF8">
    <property type="entry name" value="CCHC-TYPE DOMAIN-CONTAINING PROTEIN"/>
    <property type="match status" value="1"/>
</dbReference>
<name>A0A6S7J374_PARCT</name>
<comment type="caution">
    <text evidence="1">The sequence shown here is derived from an EMBL/GenBank/DDBJ whole genome shotgun (WGS) entry which is preliminary data.</text>
</comment>
<dbReference type="EMBL" id="CACRXK020007292">
    <property type="protein sequence ID" value="CAB4011861.1"/>
    <property type="molecule type" value="Genomic_DNA"/>
</dbReference>
<dbReference type="InterPro" id="IPR050951">
    <property type="entry name" value="Retrovirus_Pol_polyprotein"/>
</dbReference>
<dbReference type="Gene3D" id="3.30.70.270">
    <property type="match status" value="2"/>
</dbReference>
<dbReference type="FunFam" id="3.30.70.270:FF:000003">
    <property type="entry name" value="Transposon Ty3-G Gag-Pol polyprotein"/>
    <property type="match status" value="1"/>
</dbReference>
<keyword evidence="2" id="KW-1185">Reference proteome</keyword>
<dbReference type="Proteomes" id="UP001152795">
    <property type="component" value="Unassembled WGS sequence"/>
</dbReference>
<organism evidence="1 2">
    <name type="scientific">Paramuricea clavata</name>
    <name type="common">Red gorgonian</name>
    <name type="synonym">Violescent sea-whip</name>
    <dbReference type="NCBI Taxonomy" id="317549"/>
    <lineage>
        <taxon>Eukaryota</taxon>
        <taxon>Metazoa</taxon>
        <taxon>Cnidaria</taxon>
        <taxon>Anthozoa</taxon>
        <taxon>Octocorallia</taxon>
        <taxon>Malacalcyonacea</taxon>
        <taxon>Plexauridae</taxon>
        <taxon>Paramuricea</taxon>
    </lineage>
</organism>
<proteinExistence type="predicted"/>
<dbReference type="AlphaFoldDB" id="A0A6S7J374"/>
<gene>
    <name evidence="1" type="ORF">PACLA_8A046400</name>
</gene>
<accession>A0A6S7J374</accession>
<dbReference type="InterPro" id="IPR043502">
    <property type="entry name" value="DNA/RNA_pol_sf"/>
</dbReference>
<reference evidence="1" key="1">
    <citation type="submission" date="2020-04" db="EMBL/GenBank/DDBJ databases">
        <authorList>
            <person name="Alioto T."/>
            <person name="Alioto T."/>
            <person name="Gomez Garrido J."/>
        </authorList>
    </citation>
    <scope>NUCLEOTIDE SEQUENCE</scope>
    <source>
        <strain evidence="1">A484AB</strain>
    </source>
</reference>
<dbReference type="Gene3D" id="3.10.10.10">
    <property type="entry name" value="HIV Type 1 Reverse Transcriptase, subunit A, domain 1"/>
    <property type="match status" value="1"/>
</dbReference>
<evidence type="ECO:0000313" key="2">
    <source>
        <dbReference type="Proteomes" id="UP001152795"/>
    </source>
</evidence>
<dbReference type="CDD" id="cd01647">
    <property type="entry name" value="RT_LTR"/>
    <property type="match status" value="1"/>
</dbReference>